<gene>
    <name evidence="1" type="ORF">ACHE_10347A</name>
</gene>
<dbReference type="Proteomes" id="UP000637239">
    <property type="component" value="Chromosome 1"/>
</dbReference>
<reference evidence="1" key="1">
    <citation type="submission" date="2021-01" db="EMBL/GenBank/DDBJ databases">
        <authorList>
            <consortium name="Aspergillus chevalieri M1 genome sequencing consortium"/>
            <person name="Kazuki M."/>
            <person name="Futagami T."/>
        </authorList>
    </citation>
    <scope>NUCLEOTIDE SEQUENCE</scope>
    <source>
        <strain evidence="1">M1</strain>
    </source>
</reference>
<evidence type="ECO:0000313" key="2">
    <source>
        <dbReference type="Proteomes" id="UP000637239"/>
    </source>
</evidence>
<dbReference type="RefSeq" id="XP_043131467.1">
    <property type="nucleotide sequence ID" value="XM_043278264.1"/>
</dbReference>
<name>A0A7R7VDV9_ASPCH</name>
<accession>A0A7R7VDV9</accession>
<proteinExistence type="predicted"/>
<dbReference type="AlphaFoldDB" id="A0A7R7VDV9"/>
<dbReference type="KEGG" id="ache:ACHE_10347A"/>
<protein>
    <submittedName>
        <fullName evidence="1">Uncharacterized protein</fullName>
    </submittedName>
</protein>
<dbReference type="EMBL" id="AP024416">
    <property type="protein sequence ID" value="BCR82945.1"/>
    <property type="molecule type" value="Genomic_DNA"/>
</dbReference>
<organism evidence="1 2">
    <name type="scientific">Aspergillus chevalieri</name>
    <name type="common">Eurotium chevalieri</name>
    <dbReference type="NCBI Taxonomy" id="182096"/>
    <lineage>
        <taxon>Eukaryota</taxon>
        <taxon>Fungi</taxon>
        <taxon>Dikarya</taxon>
        <taxon>Ascomycota</taxon>
        <taxon>Pezizomycotina</taxon>
        <taxon>Eurotiomycetes</taxon>
        <taxon>Eurotiomycetidae</taxon>
        <taxon>Eurotiales</taxon>
        <taxon>Aspergillaceae</taxon>
        <taxon>Aspergillus</taxon>
        <taxon>Aspergillus subgen. Aspergillus</taxon>
    </lineage>
</organism>
<reference evidence="1" key="2">
    <citation type="submission" date="2021-02" db="EMBL/GenBank/DDBJ databases">
        <title>Aspergillus chevalieri M1 genome sequence.</title>
        <authorList>
            <person name="Kadooka C."/>
            <person name="Mori K."/>
            <person name="Futagami T."/>
        </authorList>
    </citation>
    <scope>NUCLEOTIDE SEQUENCE</scope>
    <source>
        <strain evidence="1">M1</strain>
    </source>
</reference>
<sequence length="59" mass="6703">MIIDAKVFRIFDVEEVPFYRRPAQYLTASMAAAGFNDKEAKIALDKLQIFPAILAPQMQ</sequence>
<dbReference type="GeneID" id="66977304"/>
<evidence type="ECO:0000313" key="1">
    <source>
        <dbReference type="EMBL" id="BCR82945.1"/>
    </source>
</evidence>
<keyword evidence="2" id="KW-1185">Reference proteome</keyword>